<keyword evidence="5 8" id="KW-0805">Transcription regulation</keyword>
<keyword evidence="8" id="KW-0028">Amino-acid biosynthesis</keyword>
<keyword evidence="6 8" id="KW-0238">DNA-binding</keyword>
<dbReference type="AlphaFoldDB" id="A0A6J4RBR3"/>
<evidence type="ECO:0000256" key="5">
    <source>
        <dbReference type="ARBA" id="ARBA00023015"/>
    </source>
</evidence>
<evidence type="ECO:0000256" key="2">
    <source>
        <dbReference type="ARBA" id="ARBA00008316"/>
    </source>
</evidence>
<accession>A0A6J4RBR3</accession>
<dbReference type="SUPFAM" id="SSF55252">
    <property type="entry name" value="C-terminal domain of arginine repressor"/>
    <property type="match status" value="1"/>
</dbReference>
<dbReference type="InterPro" id="IPR036390">
    <property type="entry name" value="WH_DNA-bd_sf"/>
</dbReference>
<evidence type="ECO:0000259" key="9">
    <source>
        <dbReference type="Pfam" id="PF01316"/>
    </source>
</evidence>
<dbReference type="GO" id="GO:0005737">
    <property type="term" value="C:cytoplasm"/>
    <property type="evidence" value="ECO:0007669"/>
    <property type="project" value="UniProtKB-SubCell"/>
</dbReference>
<evidence type="ECO:0000256" key="4">
    <source>
        <dbReference type="ARBA" id="ARBA00022491"/>
    </source>
</evidence>
<evidence type="ECO:0000256" key="3">
    <source>
        <dbReference type="ARBA" id="ARBA00022490"/>
    </source>
</evidence>
<keyword evidence="3 8" id="KW-0963">Cytoplasm</keyword>
<organism evidence="11">
    <name type="scientific">uncultured Rubrobacteraceae bacterium</name>
    <dbReference type="NCBI Taxonomy" id="349277"/>
    <lineage>
        <taxon>Bacteria</taxon>
        <taxon>Bacillati</taxon>
        <taxon>Actinomycetota</taxon>
        <taxon>Rubrobacteria</taxon>
        <taxon>Rubrobacterales</taxon>
        <taxon>Rubrobacteraceae</taxon>
        <taxon>environmental samples</taxon>
    </lineage>
</organism>
<keyword evidence="8" id="KW-0055">Arginine biosynthesis</keyword>
<dbReference type="InterPro" id="IPR036251">
    <property type="entry name" value="Arg_repress_C_sf"/>
</dbReference>
<dbReference type="UniPathway" id="UPA00068"/>
<proteinExistence type="inferred from homology"/>
<sequence length="165" mass="17011">MSVEDGVGRTQEGVDKGTRQNLILRLISEQSLGTQGDVVGALAGVGVEVAQATVSRDLAELGVLKVGNRYLALPHESNMAGIEVLPSFVLRVTAAQNSVVVHTRDGTAGAVANVLDRVKGLKIVGTVAGLDTVFAISPDNEAAEEVAGLIADVCRAKTRPAGTIE</sequence>
<evidence type="ECO:0000256" key="8">
    <source>
        <dbReference type="HAMAP-Rule" id="MF_00173"/>
    </source>
</evidence>
<dbReference type="Gene3D" id="1.10.10.10">
    <property type="entry name" value="Winged helix-like DNA-binding domain superfamily/Winged helix DNA-binding domain"/>
    <property type="match status" value="1"/>
</dbReference>
<dbReference type="InterPro" id="IPR001669">
    <property type="entry name" value="Arg_repress"/>
</dbReference>
<dbReference type="GO" id="GO:0003677">
    <property type="term" value="F:DNA binding"/>
    <property type="evidence" value="ECO:0007669"/>
    <property type="project" value="UniProtKB-KW"/>
</dbReference>
<comment type="similarity">
    <text evidence="2 8">Belongs to the ArgR family.</text>
</comment>
<protein>
    <recommendedName>
        <fullName evidence="8">Arginine repressor</fullName>
    </recommendedName>
</protein>
<feature type="domain" description="Arginine repressor C-terminal" evidence="10">
    <location>
        <begin position="87"/>
        <end position="150"/>
    </location>
</feature>
<dbReference type="PANTHER" id="PTHR34471:SF1">
    <property type="entry name" value="ARGININE REPRESSOR"/>
    <property type="match status" value="1"/>
</dbReference>
<evidence type="ECO:0000313" key="11">
    <source>
        <dbReference type="EMBL" id="CAA9466898.1"/>
    </source>
</evidence>
<evidence type="ECO:0000256" key="7">
    <source>
        <dbReference type="ARBA" id="ARBA00023163"/>
    </source>
</evidence>
<dbReference type="InterPro" id="IPR020899">
    <property type="entry name" value="Arg_repress_C"/>
</dbReference>
<evidence type="ECO:0000256" key="1">
    <source>
        <dbReference type="ARBA" id="ARBA00004496"/>
    </source>
</evidence>
<dbReference type="Pfam" id="PF01316">
    <property type="entry name" value="Arg_repressor"/>
    <property type="match status" value="1"/>
</dbReference>
<dbReference type="GO" id="GO:1900079">
    <property type="term" value="P:regulation of arginine biosynthetic process"/>
    <property type="evidence" value="ECO:0007669"/>
    <property type="project" value="UniProtKB-UniRule"/>
</dbReference>
<name>A0A6J4RBR3_9ACTN</name>
<dbReference type="GO" id="GO:0034618">
    <property type="term" value="F:arginine binding"/>
    <property type="evidence" value="ECO:0007669"/>
    <property type="project" value="InterPro"/>
</dbReference>
<evidence type="ECO:0000256" key="6">
    <source>
        <dbReference type="ARBA" id="ARBA00023125"/>
    </source>
</evidence>
<dbReference type="InterPro" id="IPR020900">
    <property type="entry name" value="Arg_repress_DNA-bd"/>
</dbReference>
<reference evidence="11" key="1">
    <citation type="submission" date="2020-02" db="EMBL/GenBank/DDBJ databases">
        <authorList>
            <person name="Meier V. D."/>
        </authorList>
    </citation>
    <scope>NUCLEOTIDE SEQUENCE</scope>
    <source>
        <strain evidence="11">AVDCRST_MAG25</strain>
    </source>
</reference>
<dbReference type="HAMAP" id="MF_00173">
    <property type="entry name" value="Arg_repressor"/>
    <property type="match status" value="1"/>
</dbReference>
<keyword evidence="4 8" id="KW-0678">Repressor</keyword>
<gene>
    <name evidence="8" type="primary">argR</name>
    <name evidence="11" type="ORF">AVDCRST_MAG25-1628</name>
</gene>
<dbReference type="EMBL" id="CADCVI010000097">
    <property type="protein sequence ID" value="CAA9466898.1"/>
    <property type="molecule type" value="Genomic_DNA"/>
</dbReference>
<keyword evidence="7 8" id="KW-0804">Transcription</keyword>
<dbReference type="Pfam" id="PF02863">
    <property type="entry name" value="Arg_repressor_C"/>
    <property type="match status" value="1"/>
</dbReference>
<dbReference type="GO" id="GO:0003700">
    <property type="term" value="F:DNA-binding transcription factor activity"/>
    <property type="evidence" value="ECO:0007669"/>
    <property type="project" value="UniProtKB-UniRule"/>
</dbReference>
<comment type="pathway">
    <text evidence="8">Amino-acid biosynthesis; L-arginine biosynthesis [regulation].</text>
</comment>
<feature type="domain" description="Arginine repressor DNA-binding" evidence="9">
    <location>
        <begin position="15"/>
        <end position="67"/>
    </location>
</feature>
<dbReference type="SUPFAM" id="SSF46785">
    <property type="entry name" value="Winged helix' DNA-binding domain"/>
    <property type="match status" value="1"/>
</dbReference>
<comment type="function">
    <text evidence="8">Regulates arginine biosynthesis genes.</text>
</comment>
<dbReference type="PANTHER" id="PTHR34471">
    <property type="entry name" value="ARGININE REPRESSOR"/>
    <property type="match status" value="1"/>
</dbReference>
<comment type="subcellular location">
    <subcellularLocation>
        <location evidence="1 8">Cytoplasm</location>
    </subcellularLocation>
</comment>
<dbReference type="PRINTS" id="PR01467">
    <property type="entry name" value="ARGREPRESSOR"/>
</dbReference>
<dbReference type="GO" id="GO:0051259">
    <property type="term" value="P:protein complex oligomerization"/>
    <property type="evidence" value="ECO:0007669"/>
    <property type="project" value="InterPro"/>
</dbReference>
<evidence type="ECO:0000259" key="10">
    <source>
        <dbReference type="Pfam" id="PF02863"/>
    </source>
</evidence>
<dbReference type="GO" id="GO:0006526">
    <property type="term" value="P:L-arginine biosynthetic process"/>
    <property type="evidence" value="ECO:0007669"/>
    <property type="project" value="UniProtKB-UniPathway"/>
</dbReference>
<dbReference type="InterPro" id="IPR036388">
    <property type="entry name" value="WH-like_DNA-bd_sf"/>
</dbReference>
<dbReference type="Gene3D" id="3.30.1360.40">
    <property type="match status" value="1"/>
</dbReference>